<sequence length="112" mass="12848">MIQFFSDYREANMTQQIDIEKIKAALNAIEELEQIARSTQPADIKNFCVEYNKTWKKKVDTLLALIIDEPISSLLVKLVPYLPTLLVIINMLKAGVEQYCQLHLAEEPPVDK</sequence>
<evidence type="ECO:0000313" key="2">
    <source>
        <dbReference type="Proteomes" id="UP000516181"/>
    </source>
</evidence>
<dbReference type="KEGG" id="kpk:A593_25175"/>
<dbReference type="EMBL" id="CP060807">
    <property type="protein sequence ID" value="QNP26892.1"/>
    <property type="molecule type" value="Genomic_DNA"/>
</dbReference>
<proteinExistence type="predicted"/>
<dbReference type="OMA" id="VEYNKTW"/>
<dbReference type="RefSeq" id="WP_012967990.1">
    <property type="nucleotide sequence ID" value="NZ_JABRVJ010000041.1"/>
</dbReference>
<dbReference type="AlphaFoldDB" id="A0A2V3KVT1"/>
<gene>
    <name evidence="1" type="ORF">IAP99_11385</name>
</gene>
<dbReference type="KEGG" id="kvq:SP68_03820"/>
<name>A0A2V3KVT1_KLEVA</name>
<accession>A0A3P4IJR8</accession>
<protein>
    <submittedName>
        <fullName evidence="1">Uncharacterized protein</fullName>
    </submittedName>
</protein>
<accession>A0A2V3KVT1</accession>
<dbReference type="Proteomes" id="UP000516181">
    <property type="component" value="Chromosome"/>
</dbReference>
<evidence type="ECO:0000313" key="1">
    <source>
        <dbReference type="EMBL" id="QNP26892.1"/>
    </source>
</evidence>
<reference evidence="1 2" key="1">
    <citation type="submission" date="2020-08" db="EMBL/GenBank/DDBJ databases">
        <title>Complete genome sequence of Klebsiella pneumoniae KP2757.</title>
        <authorList>
            <person name="Zhang X."/>
        </authorList>
    </citation>
    <scope>NUCLEOTIDE SEQUENCE [LARGE SCALE GENOMIC DNA]</scope>
    <source>
        <strain evidence="1 2">KP2757</strain>
    </source>
</reference>
<organism evidence="1 2">
    <name type="scientific">Klebsiella variicola</name>
    <dbReference type="NCBI Taxonomy" id="244366"/>
    <lineage>
        <taxon>Bacteria</taxon>
        <taxon>Pseudomonadati</taxon>
        <taxon>Pseudomonadota</taxon>
        <taxon>Gammaproteobacteria</taxon>
        <taxon>Enterobacterales</taxon>
        <taxon>Enterobacteriaceae</taxon>
        <taxon>Klebsiella/Raoultella group</taxon>
        <taxon>Klebsiella</taxon>
        <taxon>Klebsiella pneumoniae complex</taxon>
    </lineage>
</organism>